<feature type="transmembrane region" description="Helical" evidence="8">
    <location>
        <begin position="105"/>
        <end position="124"/>
    </location>
</feature>
<feature type="transmembrane region" description="Helical" evidence="8">
    <location>
        <begin position="222"/>
        <end position="242"/>
    </location>
</feature>
<keyword evidence="6 8" id="KW-1133">Transmembrane helix</keyword>
<evidence type="ECO:0000256" key="7">
    <source>
        <dbReference type="ARBA" id="ARBA00023136"/>
    </source>
</evidence>
<evidence type="ECO:0000256" key="8">
    <source>
        <dbReference type="RuleBase" id="RU363041"/>
    </source>
</evidence>
<proteinExistence type="inferred from homology"/>
<keyword evidence="3" id="KW-0813">Transport</keyword>
<keyword evidence="10" id="KW-1185">Reference proteome</keyword>
<dbReference type="RefSeq" id="WP_131483749.1">
    <property type="nucleotide sequence ID" value="NZ_SJDL01000044.1"/>
</dbReference>
<evidence type="ECO:0000256" key="2">
    <source>
        <dbReference type="ARBA" id="ARBA00009142"/>
    </source>
</evidence>
<feature type="transmembrane region" description="Helical" evidence="8">
    <location>
        <begin position="131"/>
        <end position="158"/>
    </location>
</feature>
<gene>
    <name evidence="9" type="ORF">EZI54_20415</name>
</gene>
<dbReference type="Proteomes" id="UP000313645">
    <property type="component" value="Unassembled WGS sequence"/>
</dbReference>
<name>A0ABY1ZJ12_9GAMM</name>
<evidence type="ECO:0000256" key="1">
    <source>
        <dbReference type="ARBA" id="ARBA00004651"/>
    </source>
</evidence>
<comment type="subcellular location">
    <subcellularLocation>
        <location evidence="1 8">Cell membrane</location>
        <topology evidence="1 8">Multi-pass membrane protein</topology>
    </subcellularLocation>
</comment>
<sequence length="247" mass="26617">MAPPFDTPLFWLLAVVGVILTGISKSGFAGGAGVLAVPLMALAIPLPAATVIMLPVLLFMDVRAIHLYWRHASKTDLIRLAPSVVVGIVIGGVVMGELSTDRLELITGIVSILFAGWQNLAGWLRRFQRAGWFWGAVSGLTSTLIHAGGPPISVYFLGRQLDKLPWLGTAAVLFGMMNLTKVVPYQLNGFWEERLLWVSLCLLPAALIGIQLGYVIQKRFDGATFIRICRGLLLISGCLLVGKGLIG</sequence>
<evidence type="ECO:0000256" key="6">
    <source>
        <dbReference type="ARBA" id="ARBA00022989"/>
    </source>
</evidence>
<accession>A0ABY1ZJ12</accession>
<dbReference type="InterPro" id="IPR002781">
    <property type="entry name" value="TM_pro_TauE-like"/>
</dbReference>
<feature type="transmembrane region" description="Helical" evidence="8">
    <location>
        <begin position="39"/>
        <end position="59"/>
    </location>
</feature>
<dbReference type="InterPro" id="IPR052017">
    <property type="entry name" value="TSUP"/>
</dbReference>
<comment type="similarity">
    <text evidence="2 8">Belongs to the 4-toluene sulfonate uptake permease (TSUP) (TC 2.A.102) family.</text>
</comment>
<organism evidence="9 10">
    <name type="scientific">Marinobacter halodurans</name>
    <dbReference type="NCBI Taxonomy" id="2528979"/>
    <lineage>
        <taxon>Bacteria</taxon>
        <taxon>Pseudomonadati</taxon>
        <taxon>Pseudomonadota</taxon>
        <taxon>Gammaproteobacteria</taxon>
        <taxon>Pseudomonadales</taxon>
        <taxon>Marinobacteraceae</taxon>
        <taxon>Marinobacter</taxon>
    </lineage>
</organism>
<comment type="caution">
    <text evidence="9">The sequence shown here is derived from an EMBL/GenBank/DDBJ whole genome shotgun (WGS) entry which is preliminary data.</text>
</comment>
<evidence type="ECO:0000313" key="9">
    <source>
        <dbReference type="EMBL" id="TBW48980.1"/>
    </source>
</evidence>
<dbReference type="Pfam" id="PF01925">
    <property type="entry name" value="TauE"/>
    <property type="match status" value="1"/>
</dbReference>
<dbReference type="PANTHER" id="PTHR30269:SF37">
    <property type="entry name" value="MEMBRANE TRANSPORTER PROTEIN"/>
    <property type="match status" value="1"/>
</dbReference>
<evidence type="ECO:0000256" key="3">
    <source>
        <dbReference type="ARBA" id="ARBA00022448"/>
    </source>
</evidence>
<dbReference type="PANTHER" id="PTHR30269">
    <property type="entry name" value="TRANSMEMBRANE PROTEIN YFCA"/>
    <property type="match status" value="1"/>
</dbReference>
<keyword evidence="4 8" id="KW-1003">Cell membrane</keyword>
<evidence type="ECO:0000256" key="4">
    <source>
        <dbReference type="ARBA" id="ARBA00022475"/>
    </source>
</evidence>
<keyword evidence="7 8" id="KW-0472">Membrane</keyword>
<protein>
    <recommendedName>
        <fullName evidence="8">Probable membrane transporter protein</fullName>
    </recommendedName>
</protein>
<reference evidence="9 10" key="1">
    <citation type="submission" date="2019-02" db="EMBL/GenBank/DDBJ databases">
        <title>Marinobacter halodurans sp. nov., a marine bacterium isolated from sea tidal flat.</title>
        <authorList>
            <person name="Yoo Y."/>
            <person name="Lee D.W."/>
            <person name="Kim B.S."/>
            <person name="Kim J.-J."/>
        </authorList>
    </citation>
    <scope>NUCLEOTIDE SEQUENCE [LARGE SCALE GENOMIC DNA]</scope>
    <source>
        <strain evidence="9 10">YJ-S3-2</strain>
    </source>
</reference>
<keyword evidence="5 8" id="KW-0812">Transmembrane</keyword>
<feature type="transmembrane region" description="Helical" evidence="8">
    <location>
        <begin position="195"/>
        <end position="216"/>
    </location>
</feature>
<evidence type="ECO:0000313" key="10">
    <source>
        <dbReference type="Proteomes" id="UP000313645"/>
    </source>
</evidence>
<feature type="transmembrane region" description="Helical" evidence="8">
    <location>
        <begin position="164"/>
        <end position="183"/>
    </location>
</feature>
<evidence type="ECO:0000256" key="5">
    <source>
        <dbReference type="ARBA" id="ARBA00022692"/>
    </source>
</evidence>
<feature type="transmembrane region" description="Helical" evidence="8">
    <location>
        <begin position="80"/>
        <end position="99"/>
    </location>
</feature>
<dbReference type="EMBL" id="SJDL01000044">
    <property type="protein sequence ID" value="TBW48980.1"/>
    <property type="molecule type" value="Genomic_DNA"/>
</dbReference>